<name>A0A9D2B1A1_9GAMM</name>
<dbReference type="Pfam" id="PF01168">
    <property type="entry name" value="Ala_racemase_N"/>
    <property type="match status" value="1"/>
</dbReference>
<dbReference type="SUPFAM" id="SSF51419">
    <property type="entry name" value="PLP-binding barrel"/>
    <property type="match status" value="1"/>
</dbReference>
<dbReference type="HAMAP" id="MF_02087">
    <property type="entry name" value="PLP_homeostasis"/>
    <property type="match status" value="1"/>
</dbReference>
<evidence type="ECO:0000256" key="3">
    <source>
        <dbReference type="PIRSR" id="PIRSR004848-1"/>
    </source>
</evidence>
<proteinExistence type="inferred from homology"/>
<protein>
    <recommendedName>
        <fullName evidence="2">Pyridoxal phosphate homeostasis protein</fullName>
        <shortName evidence="2">PLP homeostasis protein</shortName>
    </recommendedName>
</protein>
<evidence type="ECO:0000256" key="1">
    <source>
        <dbReference type="ARBA" id="ARBA00022898"/>
    </source>
</evidence>
<dbReference type="EMBL" id="DXEV01000205">
    <property type="protein sequence ID" value="HIX57847.1"/>
    <property type="molecule type" value="Genomic_DNA"/>
</dbReference>
<dbReference type="Gene3D" id="3.20.20.10">
    <property type="entry name" value="Alanine racemase"/>
    <property type="match status" value="1"/>
</dbReference>
<dbReference type="Proteomes" id="UP000886829">
    <property type="component" value="Unassembled WGS sequence"/>
</dbReference>
<evidence type="ECO:0000313" key="7">
    <source>
        <dbReference type="Proteomes" id="UP000886829"/>
    </source>
</evidence>
<feature type="modified residue" description="N6-(pyridoxal phosphate)lysine" evidence="2 3">
    <location>
        <position position="36"/>
    </location>
</feature>
<dbReference type="FunFam" id="3.20.20.10:FF:000018">
    <property type="entry name" value="Pyridoxal phosphate homeostasis protein"/>
    <property type="match status" value="1"/>
</dbReference>
<dbReference type="NCBIfam" id="TIGR00044">
    <property type="entry name" value="YggS family pyridoxal phosphate-dependent enzyme"/>
    <property type="match status" value="1"/>
</dbReference>
<gene>
    <name evidence="6" type="ORF">H9850_10320</name>
</gene>
<feature type="domain" description="Alanine racemase N-terminal" evidence="5">
    <location>
        <begin position="7"/>
        <end position="229"/>
    </location>
</feature>
<comment type="similarity">
    <text evidence="2 4">Belongs to the pyridoxal phosphate-binding protein YggS/PROSC family.</text>
</comment>
<evidence type="ECO:0000259" key="5">
    <source>
        <dbReference type="Pfam" id="PF01168"/>
    </source>
</evidence>
<evidence type="ECO:0000256" key="2">
    <source>
        <dbReference type="HAMAP-Rule" id="MF_02087"/>
    </source>
</evidence>
<keyword evidence="1 2" id="KW-0663">Pyridoxal phosphate</keyword>
<organism evidence="6 7">
    <name type="scientific">Candidatus Anaerobiospirillum pullistercoris</name>
    <dbReference type="NCBI Taxonomy" id="2838452"/>
    <lineage>
        <taxon>Bacteria</taxon>
        <taxon>Pseudomonadati</taxon>
        <taxon>Pseudomonadota</taxon>
        <taxon>Gammaproteobacteria</taxon>
        <taxon>Aeromonadales</taxon>
        <taxon>Succinivibrionaceae</taxon>
        <taxon>Anaerobiospirillum</taxon>
    </lineage>
</organism>
<comment type="caution">
    <text evidence="6">The sequence shown here is derived from an EMBL/GenBank/DDBJ whole genome shotgun (WGS) entry which is preliminary data.</text>
</comment>
<evidence type="ECO:0000313" key="6">
    <source>
        <dbReference type="EMBL" id="HIX57847.1"/>
    </source>
</evidence>
<dbReference type="PROSITE" id="PS01211">
    <property type="entry name" value="UPF0001"/>
    <property type="match status" value="1"/>
</dbReference>
<dbReference type="PANTHER" id="PTHR10146:SF14">
    <property type="entry name" value="PYRIDOXAL PHOSPHATE HOMEOSTASIS PROTEIN"/>
    <property type="match status" value="1"/>
</dbReference>
<dbReference type="PIRSF" id="PIRSF004848">
    <property type="entry name" value="YBL036c_PLPDEIII"/>
    <property type="match status" value="1"/>
</dbReference>
<comment type="cofactor">
    <cofactor evidence="3">
        <name>pyridoxal 5'-phosphate</name>
        <dbReference type="ChEBI" id="CHEBI:597326"/>
    </cofactor>
</comment>
<reference evidence="6" key="2">
    <citation type="submission" date="2021-04" db="EMBL/GenBank/DDBJ databases">
        <authorList>
            <person name="Gilroy R."/>
        </authorList>
    </citation>
    <scope>NUCLEOTIDE SEQUENCE</scope>
    <source>
        <strain evidence="6">USASDec5-558</strain>
    </source>
</reference>
<dbReference type="AlphaFoldDB" id="A0A9D2B1A1"/>
<sequence>MQNIVENLSAVHAQIAQACANCQRPEAEVHLLCVSKTKPVEMIKAAYDAGERHFGESYALEAVDKITALKAEGYNDIVWHFIGPIQSNKTKYIAAHFDIVESVERAKILERLSAQRPDEAGVLQVLIQVNISHEEQKQGCEEEELPELLALASSLPKIEVVGLMGVARIDAPEEELRASFGRLQYLLSRYQGQYPQLKTLSMGMTHDMQPAIASGSTEVRIGTAIFGEREYHH</sequence>
<dbReference type="GO" id="GO:0030170">
    <property type="term" value="F:pyridoxal phosphate binding"/>
    <property type="evidence" value="ECO:0007669"/>
    <property type="project" value="UniProtKB-UniRule"/>
</dbReference>
<evidence type="ECO:0000256" key="4">
    <source>
        <dbReference type="RuleBase" id="RU004514"/>
    </source>
</evidence>
<dbReference type="PANTHER" id="PTHR10146">
    <property type="entry name" value="PROLINE SYNTHETASE CO-TRANSCRIBED BACTERIAL HOMOLOG PROTEIN"/>
    <property type="match status" value="1"/>
</dbReference>
<accession>A0A9D2B1A1</accession>
<comment type="function">
    <text evidence="2">Pyridoxal 5'-phosphate (PLP)-binding protein, which is involved in PLP homeostasis.</text>
</comment>
<dbReference type="InterPro" id="IPR001608">
    <property type="entry name" value="Ala_racemase_N"/>
</dbReference>
<dbReference type="InterPro" id="IPR029066">
    <property type="entry name" value="PLP-binding_barrel"/>
</dbReference>
<reference evidence="6" key="1">
    <citation type="journal article" date="2021" name="PeerJ">
        <title>Extensive microbial diversity within the chicken gut microbiome revealed by metagenomics and culture.</title>
        <authorList>
            <person name="Gilroy R."/>
            <person name="Ravi A."/>
            <person name="Getino M."/>
            <person name="Pursley I."/>
            <person name="Horton D.L."/>
            <person name="Alikhan N.F."/>
            <person name="Baker D."/>
            <person name="Gharbi K."/>
            <person name="Hall N."/>
            <person name="Watson M."/>
            <person name="Adriaenssens E.M."/>
            <person name="Foster-Nyarko E."/>
            <person name="Jarju S."/>
            <person name="Secka A."/>
            <person name="Antonio M."/>
            <person name="Oren A."/>
            <person name="Chaudhuri R.R."/>
            <person name="La Ragione R."/>
            <person name="Hildebrand F."/>
            <person name="Pallen M.J."/>
        </authorList>
    </citation>
    <scope>NUCLEOTIDE SEQUENCE</scope>
    <source>
        <strain evidence="6">USASDec5-558</strain>
    </source>
</reference>
<dbReference type="InterPro" id="IPR011078">
    <property type="entry name" value="PyrdxlP_homeostasis"/>
</dbReference>